<dbReference type="Proteomes" id="UP001189000">
    <property type="component" value="Unassembled WGS sequence"/>
</dbReference>
<comment type="caution">
    <text evidence="8">The sequence shown here is derived from an EMBL/GenBank/DDBJ whole genome shotgun (WGS) entry which is preliminary data.</text>
</comment>
<evidence type="ECO:0000256" key="1">
    <source>
        <dbReference type="ARBA" id="ARBA00004651"/>
    </source>
</evidence>
<feature type="transmembrane region" description="Helical" evidence="7">
    <location>
        <begin position="20"/>
        <end position="38"/>
    </location>
</feature>
<dbReference type="PANTHER" id="PTHR33452:SF19">
    <property type="entry name" value="DOXX FAMILY PROTEIN"/>
    <property type="match status" value="1"/>
</dbReference>
<feature type="transmembrane region" description="Helical" evidence="7">
    <location>
        <begin position="113"/>
        <end position="134"/>
    </location>
</feature>
<dbReference type="Pfam" id="PF07681">
    <property type="entry name" value="DoxX"/>
    <property type="match status" value="1"/>
</dbReference>
<keyword evidence="6 7" id="KW-0472">Membrane</keyword>
<evidence type="ECO:0000256" key="5">
    <source>
        <dbReference type="ARBA" id="ARBA00022989"/>
    </source>
</evidence>
<protein>
    <submittedName>
        <fullName evidence="8">DoxX family protein</fullName>
    </submittedName>
</protein>
<gene>
    <name evidence="8" type="ORF">CMU51_04085</name>
</gene>
<accession>A0AAE4T2U9</accession>
<proteinExistence type="inferred from homology"/>
<evidence type="ECO:0000256" key="2">
    <source>
        <dbReference type="ARBA" id="ARBA00006679"/>
    </source>
</evidence>
<name>A0AAE4T2U9_9FLAO</name>
<evidence type="ECO:0000256" key="4">
    <source>
        <dbReference type="ARBA" id="ARBA00022692"/>
    </source>
</evidence>
<evidence type="ECO:0000256" key="3">
    <source>
        <dbReference type="ARBA" id="ARBA00022475"/>
    </source>
</evidence>
<keyword evidence="5 7" id="KW-1133">Transmembrane helix</keyword>
<comment type="similarity">
    <text evidence="2">Belongs to the DoxX family.</text>
</comment>
<evidence type="ECO:0000313" key="8">
    <source>
        <dbReference type="EMBL" id="MDV3663232.1"/>
    </source>
</evidence>
<dbReference type="AlphaFoldDB" id="A0AAE4T2U9"/>
<dbReference type="InterPro" id="IPR051907">
    <property type="entry name" value="DoxX-like_oxidoreductase"/>
</dbReference>
<dbReference type="GO" id="GO:0005886">
    <property type="term" value="C:plasma membrane"/>
    <property type="evidence" value="ECO:0007669"/>
    <property type="project" value="UniProtKB-SubCell"/>
</dbReference>
<evidence type="ECO:0000313" key="9">
    <source>
        <dbReference type="Proteomes" id="UP001189000"/>
    </source>
</evidence>
<evidence type="ECO:0000256" key="6">
    <source>
        <dbReference type="ARBA" id="ARBA00023136"/>
    </source>
</evidence>
<dbReference type="InterPro" id="IPR032808">
    <property type="entry name" value="DoxX"/>
</dbReference>
<feature type="transmembrane region" description="Helical" evidence="7">
    <location>
        <begin position="83"/>
        <end position="101"/>
    </location>
</feature>
<evidence type="ECO:0000256" key="7">
    <source>
        <dbReference type="SAM" id="Phobius"/>
    </source>
</evidence>
<feature type="transmembrane region" description="Helical" evidence="7">
    <location>
        <begin position="58"/>
        <end position="76"/>
    </location>
</feature>
<sequence length="152" mass="17024">MKLIDKYYCGADKLKDISLLFIRLILAYGFFNPAMMKIKDVNSIADWFGSMNIPFPHLNAYLSTGTEVLGVILLTLGLFSRIISIPLIITMIVAIITVHWSNGFEAGNNGFEIPLYYMIMLFALIAFGSGKFSVDYLLGKRSRKTEKGNVLV</sequence>
<dbReference type="PANTHER" id="PTHR33452">
    <property type="entry name" value="OXIDOREDUCTASE CATD-RELATED"/>
    <property type="match status" value="1"/>
</dbReference>
<reference evidence="8" key="1">
    <citation type="submission" date="2023-02" db="EMBL/GenBank/DDBJ databases">
        <title>Elizabethkingia anophelis draft genomes.</title>
        <authorList>
            <person name="Nicholson A.C."/>
            <person name="Whitney A.M."/>
            <person name="Humrighouse B.W."/>
            <person name="Villarma A."/>
            <person name="Bell M."/>
            <person name="Mcquiston J."/>
        </authorList>
    </citation>
    <scope>NUCLEOTIDE SEQUENCE</scope>
    <source>
        <strain evidence="8">B4955</strain>
    </source>
</reference>
<organism evidence="8 9">
    <name type="scientific">Elizabethkingia anophelis</name>
    <dbReference type="NCBI Taxonomy" id="1117645"/>
    <lineage>
        <taxon>Bacteria</taxon>
        <taxon>Pseudomonadati</taxon>
        <taxon>Bacteroidota</taxon>
        <taxon>Flavobacteriia</taxon>
        <taxon>Flavobacteriales</taxon>
        <taxon>Weeksellaceae</taxon>
        <taxon>Elizabethkingia</taxon>
    </lineage>
</organism>
<keyword evidence="3" id="KW-1003">Cell membrane</keyword>
<keyword evidence="4 7" id="KW-0812">Transmembrane</keyword>
<dbReference type="EMBL" id="NWGY01000003">
    <property type="protein sequence ID" value="MDV3663232.1"/>
    <property type="molecule type" value="Genomic_DNA"/>
</dbReference>
<comment type="subcellular location">
    <subcellularLocation>
        <location evidence="1">Cell membrane</location>
        <topology evidence="1">Multi-pass membrane protein</topology>
    </subcellularLocation>
</comment>